<dbReference type="RefSeq" id="WP_345443982.1">
    <property type="nucleotide sequence ID" value="NZ_BAABKP010000001.1"/>
</dbReference>
<sequence>MEVLVLAASSFALVASFLLWLLKRRDARRAQAQEPVAGANPAPGSASDAAPGAALDAALYLDLAASMLAAGLPVRALLHHLGQLDSGRYRFFLGGVVLKLDAGATWAQAWGETVPKPLTGVHSALGLSLETGAPSADFLRILADRKRRHRQRSLEKAAARLGVQLVVPLGLCSLPAFICLGVVPVLIAMIPSLL</sequence>
<reference evidence="9" key="1">
    <citation type="journal article" date="2019" name="Int. J. Syst. Evol. Microbiol.">
        <title>The Global Catalogue of Microorganisms (GCM) 10K type strain sequencing project: providing services to taxonomists for standard genome sequencing and annotation.</title>
        <authorList>
            <consortium name="The Broad Institute Genomics Platform"/>
            <consortium name="The Broad Institute Genome Sequencing Center for Infectious Disease"/>
            <person name="Wu L."/>
            <person name="Ma J."/>
        </authorList>
    </citation>
    <scope>NUCLEOTIDE SEQUENCE [LARGE SCALE GENOMIC DNA]</scope>
    <source>
        <strain evidence="9">JCM 18541</strain>
    </source>
</reference>
<evidence type="ECO:0000313" key="8">
    <source>
        <dbReference type="EMBL" id="GAA4788971.1"/>
    </source>
</evidence>
<comment type="caution">
    <text evidence="8">The sequence shown here is derived from an EMBL/GenBank/DDBJ whole genome shotgun (WGS) entry which is preliminary data.</text>
</comment>
<keyword evidence="3 6" id="KW-0812">Transmembrane</keyword>
<evidence type="ECO:0000256" key="1">
    <source>
        <dbReference type="ARBA" id="ARBA00004651"/>
    </source>
</evidence>
<name>A0ABP9B1Q6_9MICC</name>
<evidence type="ECO:0000256" key="4">
    <source>
        <dbReference type="ARBA" id="ARBA00022989"/>
    </source>
</evidence>
<evidence type="ECO:0000256" key="6">
    <source>
        <dbReference type="SAM" id="Phobius"/>
    </source>
</evidence>
<keyword evidence="4 6" id="KW-1133">Transmembrane helix</keyword>
<comment type="subcellular location">
    <subcellularLocation>
        <location evidence="1">Cell membrane</location>
        <topology evidence="1">Multi-pass membrane protein</topology>
    </subcellularLocation>
</comment>
<keyword evidence="2" id="KW-1003">Cell membrane</keyword>
<dbReference type="InterPro" id="IPR018076">
    <property type="entry name" value="T2SS_GspF_dom"/>
</dbReference>
<evidence type="ECO:0000256" key="2">
    <source>
        <dbReference type="ARBA" id="ARBA00022475"/>
    </source>
</evidence>
<evidence type="ECO:0000256" key="5">
    <source>
        <dbReference type="ARBA" id="ARBA00023136"/>
    </source>
</evidence>
<organism evidence="8 9">
    <name type="scientific">Rothia endophytica</name>
    <dbReference type="NCBI Taxonomy" id="1324766"/>
    <lineage>
        <taxon>Bacteria</taxon>
        <taxon>Bacillati</taxon>
        <taxon>Actinomycetota</taxon>
        <taxon>Actinomycetes</taxon>
        <taxon>Micrococcales</taxon>
        <taxon>Micrococcaceae</taxon>
        <taxon>Rothia</taxon>
    </lineage>
</organism>
<keyword evidence="5 6" id="KW-0472">Membrane</keyword>
<dbReference type="Pfam" id="PF00482">
    <property type="entry name" value="T2SSF"/>
    <property type="match status" value="1"/>
</dbReference>
<evidence type="ECO:0000256" key="3">
    <source>
        <dbReference type="ARBA" id="ARBA00022692"/>
    </source>
</evidence>
<gene>
    <name evidence="8" type="ORF">GCM10023352_03500</name>
</gene>
<feature type="domain" description="Type II secretion system protein GspF" evidence="7">
    <location>
        <begin position="61"/>
        <end position="179"/>
    </location>
</feature>
<keyword evidence="9" id="KW-1185">Reference proteome</keyword>
<proteinExistence type="predicted"/>
<evidence type="ECO:0000313" key="9">
    <source>
        <dbReference type="Proteomes" id="UP001500187"/>
    </source>
</evidence>
<evidence type="ECO:0000259" key="7">
    <source>
        <dbReference type="Pfam" id="PF00482"/>
    </source>
</evidence>
<protein>
    <recommendedName>
        <fullName evidence="7">Type II secretion system protein GspF domain-containing protein</fullName>
    </recommendedName>
</protein>
<feature type="transmembrane region" description="Helical" evidence="6">
    <location>
        <begin position="6"/>
        <end position="22"/>
    </location>
</feature>
<feature type="transmembrane region" description="Helical" evidence="6">
    <location>
        <begin position="157"/>
        <end position="190"/>
    </location>
</feature>
<dbReference type="EMBL" id="BAABKP010000001">
    <property type="protein sequence ID" value="GAA4788971.1"/>
    <property type="molecule type" value="Genomic_DNA"/>
</dbReference>
<dbReference type="Proteomes" id="UP001500187">
    <property type="component" value="Unassembled WGS sequence"/>
</dbReference>
<accession>A0ABP9B1Q6</accession>